<proteinExistence type="inferred from homology"/>
<comment type="caution">
    <text evidence="8">The sequence shown here is derived from an EMBL/GenBank/DDBJ whole genome shotgun (WGS) entry which is preliminary data.</text>
</comment>
<evidence type="ECO:0000256" key="6">
    <source>
        <dbReference type="SAM" id="Coils"/>
    </source>
</evidence>
<protein>
    <submittedName>
        <fullName evidence="8">Transcription antitermination factor NusB</fullName>
    </submittedName>
</protein>
<keyword evidence="2" id="KW-0889">Transcription antitermination</keyword>
<dbReference type="InterPro" id="IPR011605">
    <property type="entry name" value="NusB_fam"/>
</dbReference>
<dbReference type="EMBL" id="QDKL01000002">
    <property type="protein sequence ID" value="RZF21945.1"/>
    <property type="molecule type" value="Genomic_DNA"/>
</dbReference>
<comment type="similarity">
    <text evidence="1">Belongs to the NusB family.</text>
</comment>
<dbReference type="Pfam" id="PF01029">
    <property type="entry name" value="NusB"/>
    <property type="match status" value="1"/>
</dbReference>
<evidence type="ECO:0000256" key="4">
    <source>
        <dbReference type="ARBA" id="ARBA00023015"/>
    </source>
</evidence>
<keyword evidence="5" id="KW-0804">Transcription</keyword>
<dbReference type="Gene3D" id="1.10.940.10">
    <property type="entry name" value="NusB-like"/>
    <property type="match status" value="1"/>
</dbReference>
<dbReference type="PANTHER" id="PTHR11078">
    <property type="entry name" value="N UTILIZATION SUBSTANCE PROTEIN B-RELATED"/>
    <property type="match status" value="1"/>
</dbReference>
<evidence type="ECO:0000313" key="8">
    <source>
        <dbReference type="EMBL" id="RZF21945.1"/>
    </source>
</evidence>
<evidence type="ECO:0000256" key="2">
    <source>
        <dbReference type="ARBA" id="ARBA00022814"/>
    </source>
</evidence>
<feature type="coiled-coil region" evidence="6">
    <location>
        <begin position="25"/>
        <end position="59"/>
    </location>
</feature>
<keyword evidence="3" id="KW-0694">RNA-binding</keyword>
<evidence type="ECO:0000256" key="5">
    <source>
        <dbReference type="ARBA" id="ARBA00023163"/>
    </source>
</evidence>
<sequence length="158" mass="18194">MKNQAFNNKSAARSFAFKFIYKLFLKDFKNDLSDYQSDLEKLKVDIEEFEESYIKEDDEHSDNELNPSVQNYGNKLITGVIKNFESIKSTASECILKRSFDSVDAIERAIICLGIYEIKFEETPNNVAINEYVNLVKSYGKEDSKNFVNGLLDRVSKS</sequence>
<evidence type="ECO:0000256" key="1">
    <source>
        <dbReference type="ARBA" id="ARBA00005952"/>
    </source>
</evidence>
<dbReference type="RefSeq" id="WP_115361852.1">
    <property type="nucleotide sequence ID" value="NZ_QDKL01000002.1"/>
</dbReference>
<dbReference type="SUPFAM" id="SSF48013">
    <property type="entry name" value="NusB-like"/>
    <property type="match status" value="1"/>
</dbReference>
<keyword evidence="9" id="KW-1185">Reference proteome</keyword>
<gene>
    <name evidence="8" type="primary">nusB</name>
    <name evidence="8" type="ORF">DAY19_09665</name>
</gene>
<dbReference type="NCBIfam" id="TIGR01951">
    <property type="entry name" value="nusB"/>
    <property type="match status" value="1"/>
</dbReference>
<name>A0ABY0IH82_9BACT</name>
<organism evidence="8 9">
    <name type="scientific">Halobacteriovorax vibrionivorans</name>
    <dbReference type="NCBI Taxonomy" id="2152716"/>
    <lineage>
        <taxon>Bacteria</taxon>
        <taxon>Pseudomonadati</taxon>
        <taxon>Bdellovibrionota</taxon>
        <taxon>Bacteriovoracia</taxon>
        <taxon>Bacteriovoracales</taxon>
        <taxon>Halobacteriovoraceae</taxon>
        <taxon>Halobacteriovorax</taxon>
    </lineage>
</organism>
<dbReference type="InterPro" id="IPR006027">
    <property type="entry name" value="NusB_RsmB_TIM44"/>
</dbReference>
<accession>A0ABY0IH82</accession>
<dbReference type="PANTHER" id="PTHR11078:SF3">
    <property type="entry name" value="ANTITERMINATION NUSB DOMAIN-CONTAINING PROTEIN"/>
    <property type="match status" value="1"/>
</dbReference>
<feature type="domain" description="NusB/RsmB/TIM44" evidence="7">
    <location>
        <begin position="42"/>
        <end position="157"/>
    </location>
</feature>
<evidence type="ECO:0000313" key="9">
    <source>
        <dbReference type="Proteomes" id="UP000443582"/>
    </source>
</evidence>
<keyword evidence="6" id="KW-0175">Coiled coil</keyword>
<reference evidence="9" key="1">
    <citation type="journal article" date="2019" name="Int. J. Syst. Evol. Microbiol.">
        <title>Halobacteriovorax valvorus sp. nov., a novel prokaryotic predator isolated from coastal seawater of China.</title>
        <authorList>
            <person name="Chen M.-X."/>
        </authorList>
    </citation>
    <scope>NUCLEOTIDE SEQUENCE [LARGE SCALE GENOMIC DNA]</scope>
    <source>
        <strain evidence="9">BL9</strain>
    </source>
</reference>
<dbReference type="Proteomes" id="UP000443582">
    <property type="component" value="Unassembled WGS sequence"/>
</dbReference>
<evidence type="ECO:0000259" key="7">
    <source>
        <dbReference type="Pfam" id="PF01029"/>
    </source>
</evidence>
<keyword evidence="4" id="KW-0805">Transcription regulation</keyword>
<dbReference type="InterPro" id="IPR035926">
    <property type="entry name" value="NusB-like_sf"/>
</dbReference>
<evidence type="ECO:0000256" key="3">
    <source>
        <dbReference type="ARBA" id="ARBA00022884"/>
    </source>
</evidence>